<evidence type="ECO:0000259" key="4">
    <source>
        <dbReference type="Pfam" id="PF02576"/>
    </source>
</evidence>
<feature type="domain" description="Ribosome maturation factor RimP C-terminal" evidence="5">
    <location>
        <begin position="117"/>
        <end position="177"/>
    </location>
</feature>
<dbReference type="InterPro" id="IPR028998">
    <property type="entry name" value="RimP_C"/>
</dbReference>
<dbReference type="EMBL" id="AP021875">
    <property type="protein sequence ID" value="BBO76464.1"/>
    <property type="molecule type" value="Genomic_DNA"/>
</dbReference>
<dbReference type="Gene3D" id="3.30.300.70">
    <property type="entry name" value="RimP-like superfamily, N-terminal"/>
    <property type="match status" value="1"/>
</dbReference>
<gene>
    <name evidence="3 6" type="primary">rimP</name>
    <name evidence="6" type="ORF">DSCW_38810</name>
</gene>
<dbReference type="InterPro" id="IPR003728">
    <property type="entry name" value="Ribosome_maturation_RimP"/>
</dbReference>
<keyword evidence="2 3" id="KW-0690">Ribosome biogenesis</keyword>
<dbReference type="AlphaFoldDB" id="A0A5K7ZDD5"/>
<dbReference type="HAMAP" id="MF_01077">
    <property type="entry name" value="RimP"/>
    <property type="match status" value="1"/>
</dbReference>
<dbReference type="InterPro" id="IPR035956">
    <property type="entry name" value="RimP_N_sf"/>
</dbReference>
<evidence type="ECO:0000313" key="7">
    <source>
        <dbReference type="Proteomes" id="UP000427769"/>
    </source>
</evidence>
<dbReference type="SUPFAM" id="SSF74942">
    <property type="entry name" value="YhbC-like, C-terminal domain"/>
    <property type="match status" value="1"/>
</dbReference>
<evidence type="ECO:0000256" key="1">
    <source>
        <dbReference type="ARBA" id="ARBA00022490"/>
    </source>
</evidence>
<evidence type="ECO:0000256" key="2">
    <source>
        <dbReference type="ARBA" id="ARBA00022517"/>
    </source>
</evidence>
<comment type="subcellular location">
    <subcellularLocation>
        <location evidence="3">Cytoplasm</location>
    </subcellularLocation>
</comment>
<dbReference type="FunFam" id="3.30.300.70:FF:000001">
    <property type="entry name" value="Ribosome maturation factor RimP"/>
    <property type="match status" value="1"/>
</dbReference>
<comment type="function">
    <text evidence="3">Required for maturation of 30S ribosomal subunits.</text>
</comment>
<evidence type="ECO:0000259" key="5">
    <source>
        <dbReference type="Pfam" id="PF17384"/>
    </source>
</evidence>
<accession>A0A5K7ZDD5</accession>
<dbReference type="PANTHER" id="PTHR33867:SF1">
    <property type="entry name" value="RIBOSOME MATURATION FACTOR RIMP"/>
    <property type="match status" value="1"/>
</dbReference>
<name>A0A5K7ZDD5_9BACT</name>
<dbReference type="KEGG" id="dwd:DSCW_38810"/>
<dbReference type="InterPro" id="IPR028989">
    <property type="entry name" value="RimP_N"/>
</dbReference>
<evidence type="ECO:0000313" key="6">
    <source>
        <dbReference type="EMBL" id="BBO76464.1"/>
    </source>
</evidence>
<keyword evidence="1 3" id="KW-0963">Cytoplasm</keyword>
<dbReference type="GO" id="GO:0000028">
    <property type="term" value="P:ribosomal small subunit assembly"/>
    <property type="evidence" value="ECO:0007669"/>
    <property type="project" value="TreeGrafter"/>
</dbReference>
<dbReference type="OrthoDB" id="9805006at2"/>
<evidence type="ECO:0000256" key="3">
    <source>
        <dbReference type="HAMAP-Rule" id="MF_01077"/>
    </source>
</evidence>
<dbReference type="Proteomes" id="UP000427769">
    <property type="component" value="Chromosome"/>
</dbReference>
<proteinExistence type="inferred from homology"/>
<dbReference type="PANTHER" id="PTHR33867">
    <property type="entry name" value="RIBOSOME MATURATION FACTOR RIMP"/>
    <property type="match status" value="1"/>
</dbReference>
<dbReference type="Pfam" id="PF17384">
    <property type="entry name" value="DUF150_C"/>
    <property type="match status" value="1"/>
</dbReference>
<reference evidence="6 7" key="1">
    <citation type="submission" date="2019-11" db="EMBL/GenBank/DDBJ databases">
        <title>Comparative genomics of hydrocarbon-degrading Desulfosarcina strains.</title>
        <authorList>
            <person name="Watanabe M."/>
            <person name="Kojima H."/>
            <person name="Fukui M."/>
        </authorList>
    </citation>
    <scope>NUCLEOTIDE SEQUENCE [LARGE SCALE GENOMIC DNA]</scope>
    <source>
        <strain evidence="6 7">PP31</strain>
    </source>
</reference>
<dbReference type="Pfam" id="PF02576">
    <property type="entry name" value="RimP_N"/>
    <property type="match status" value="1"/>
</dbReference>
<feature type="domain" description="Ribosome maturation factor RimP N-terminal" evidence="4">
    <location>
        <begin position="40"/>
        <end position="112"/>
    </location>
</feature>
<protein>
    <recommendedName>
        <fullName evidence="3">Ribosome maturation factor RimP</fullName>
    </recommendedName>
</protein>
<dbReference type="GO" id="GO:0006412">
    <property type="term" value="P:translation"/>
    <property type="evidence" value="ECO:0007669"/>
    <property type="project" value="TreeGrafter"/>
</dbReference>
<dbReference type="CDD" id="cd01734">
    <property type="entry name" value="YlxS_C"/>
    <property type="match status" value="1"/>
</dbReference>
<organism evidence="6 7">
    <name type="scientific">Desulfosarcina widdelii</name>
    <dbReference type="NCBI Taxonomy" id="947919"/>
    <lineage>
        <taxon>Bacteria</taxon>
        <taxon>Pseudomonadati</taxon>
        <taxon>Thermodesulfobacteriota</taxon>
        <taxon>Desulfobacteria</taxon>
        <taxon>Desulfobacterales</taxon>
        <taxon>Desulfosarcinaceae</taxon>
        <taxon>Desulfosarcina</taxon>
    </lineage>
</organism>
<dbReference type="Gene3D" id="2.30.30.180">
    <property type="entry name" value="Ribosome maturation factor RimP, C-terminal domain"/>
    <property type="match status" value="1"/>
</dbReference>
<sequence length="183" mass="20829">MAKRGHKRKSKFREKKAAHFPLDTEARKRRQGVVDTVTRLAEPLCQSEGLELVHVEYQREPGGVTLRIYLDKPTGVTLDDCVDISRQLDDLLDVHADDLPPYRLEVSSPGVDRPMGKLEDYRRFSGQRARIRVSTPVDGRKNFTGVLEGVVEGKIQLKMDDGIVHLDFNDILRARLINFNGEH</sequence>
<comment type="similarity">
    <text evidence="3">Belongs to the RimP family.</text>
</comment>
<dbReference type="SUPFAM" id="SSF75420">
    <property type="entry name" value="YhbC-like, N-terminal domain"/>
    <property type="match status" value="1"/>
</dbReference>
<dbReference type="RefSeq" id="WP_155305288.1">
    <property type="nucleotide sequence ID" value="NZ_AP021875.1"/>
</dbReference>
<dbReference type="InterPro" id="IPR036847">
    <property type="entry name" value="RimP_C_sf"/>
</dbReference>
<keyword evidence="7" id="KW-1185">Reference proteome</keyword>
<dbReference type="GO" id="GO:0005829">
    <property type="term" value="C:cytosol"/>
    <property type="evidence" value="ECO:0007669"/>
    <property type="project" value="TreeGrafter"/>
</dbReference>